<dbReference type="OrthoDB" id="10023262at2759"/>
<evidence type="ECO:0000313" key="1">
    <source>
        <dbReference type="EMBL" id="CAG9793080.1"/>
    </source>
</evidence>
<sequence length="203" mass="23226">MPKEKGEKKKYCQKYSKIWETDLELKDWPSPDVMDDSMAYYKYCRIVLKAHKKALLRHALTEKHKKAIAFIAAFIAEHTAVLTVDHLIELLPQIDSSSDALKSLRLHRTKCSMIIQNVLGPSLLSELVEEIGEFPYSIIVDESSDLSTQKVLCIMVRFYSSKKGKYSQHIKLIECDAKTVYEFIKNQLIKDGLKCLDGANVIT</sequence>
<organism evidence="1 2">
    <name type="scientific">Diatraea saccharalis</name>
    <name type="common">sugarcane borer</name>
    <dbReference type="NCBI Taxonomy" id="40085"/>
    <lineage>
        <taxon>Eukaryota</taxon>
        <taxon>Metazoa</taxon>
        <taxon>Ecdysozoa</taxon>
        <taxon>Arthropoda</taxon>
        <taxon>Hexapoda</taxon>
        <taxon>Insecta</taxon>
        <taxon>Pterygota</taxon>
        <taxon>Neoptera</taxon>
        <taxon>Endopterygota</taxon>
        <taxon>Lepidoptera</taxon>
        <taxon>Glossata</taxon>
        <taxon>Ditrysia</taxon>
        <taxon>Pyraloidea</taxon>
        <taxon>Crambidae</taxon>
        <taxon>Crambinae</taxon>
        <taxon>Diatraea</taxon>
    </lineage>
</organism>
<gene>
    <name evidence="1" type="ORF">DIATSA_LOCUS10547</name>
</gene>
<dbReference type="EMBL" id="OU893336">
    <property type="protein sequence ID" value="CAG9793080.1"/>
    <property type="molecule type" value="Genomic_DNA"/>
</dbReference>
<name>A0A9N9R9I3_9NEOP</name>
<dbReference type="AlphaFoldDB" id="A0A9N9R9I3"/>
<dbReference type="Proteomes" id="UP001153714">
    <property type="component" value="Chromosome 5"/>
</dbReference>
<evidence type="ECO:0008006" key="3">
    <source>
        <dbReference type="Google" id="ProtNLM"/>
    </source>
</evidence>
<protein>
    <recommendedName>
        <fullName evidence="3">DUF4371 domain-containing protein</fullName>
    </recommendedName>
</protein>
<evidence type="ECO:0000313" key="2">
    <source>
        <dbReference type="Proteomes" id="UP001153714"/>
    </source>
</evidence>
<proteinExistence type="predicted"/>
<reference evidence="1" key="1">
    <citation type="submission" date="2021-12" db="EMBL/GenBank/DDBJ databases">
        <authorList>
            <person name="King R."/>
        </authorList>
    </citation>
    <scope>NUCLEOTIDE SEQUENCE</scope>
</reference>
<reference evidence="1" key="2">
    <citation type="submission" date="2022-10" db="EMBL/GenBank/DDBJ databases">
        <authorList>
            <consortium name="ENA_rothamsted_submissions"/>
            <consortium name="culmorum"/>
            <person name="King R."/>
        </authorList>
    </citation>
    <scope>NUCLEOTIDE SEQUENCE</scope>
</reference>
<keyword evidence="2" id="KW-1185">Reference proteome</keyword>
<accession>A0A9N9R9I3</accession>